<gene>
    <name evidence="8" type="ORF">H9982_00640</name>
</gene>
<feature type="transmembrane region" description="Helical" evidence="6">
    <location>
        <begin position="285"/>
        <end position="307"/>
    </location>
</feature>
<reference evidence="8" key="1">
    <citation type="journal article" date="2021" name="PeerJ">
        <title>Extensive microbial diversity within the chicken gut microbiome revealed by metagenomics and culture.</title>
        <authorList>
            <person name="Gilroy R."/>
            <person name="Ravi A."/>
            <person name="Getino M."/>
            <person name="Pursley I."/>
            <person name="Horton D.L."/>
            <person name="Alikhan N.F."/>
            <person name="Baker D."/>
            <person name="Gharbi K."/>
            <person name="Hall N."/>
            <person name="Watson M."/>
            <person name="Adriaenssens E.M."/>
            <person name="Foster-Nyarko E."/>
            <person name="Jarju S."/>
            <person name="Secka A."/>
            <person name="Antonio M."/>
            <person name="Oren A."/>
            <person name="Chaudhuri R.R."/>
            <person name="La Ragione R."/>
            <person name="Hildebrand F."/>
            <person name="Pallen M.J."/>
        </authorList>
    </citation>
    <scope>NUCLEOTIDE SEQUENCE</scope>
    <source>
        <strain evidence="8">ChiHjej12B11-16260</strain>
    </source>
</reference>
<keyword evidence="2" id="KW-1003">Cell membrane</keyword>
<keyword evidence="3 6" id="KW-0812">Transmembrane</keyword>
<proteinExistence type="predicted"/>
<feature type="domain" description="ABC-2 type transporter transmembrane" evidence="7">
    <location>
        <begin position="35"/>
        <end position="389"/>
    </location>
</feature>
<evidence type="ECO:0000313" key="9">
    <source>
        <dbReference type="Proteomes" id="UP000824246"/>
    </source>
</evidence>
<feature type="transmembrane region" description="Helical" evidence="6">
    <location>
        <begin position="374"/>
        <end position="392"/>
    </location>
</feature>
<evidence type="ECO:0000256" key="5">
    <source>
        <dbReference type="ARBA" id="ARBA00023136"/>
    </source>
</evidence>
<comment type="subcellular location">
    <subcellularLocation>
        <location evidence="1">Cell membrane</location>
        <topology evidence="1">Multi-pass membrane protein</topology>
    </subcellularLocation>
</comment>
<feature type="transmembrane region" description="Helical" evidence="6">
    <location>
        <begin position="244"/>
        <end position="265"/>
    </location>
</feature>
<dbReference type="Proteomes" id="UP000824246">
    <property type="component" value="Unassembled WGS sequence"/>
</dbReference>
<dbReference type="PANTHER" id="PTHR30294">
    <property type="entry name" value="MEMBRANE COMPONENT OF ABC TRANSPORTER YHHJ-RELATED"/>
    <property type="match status" value="1"/>
</dbReference>
<reference evidence="8" key="2">
    <citation type="submission" date="2021-04" db="EMBL/GenBank/DDBJ databases">
        <authorList>
            <person name="Gilroy R."/>
        </authorList>
    </citation>
    <scope>NUCLEOTIDE SEQUENCE</scope>
    <source>
        <strain evidence="8">ChiHjej12B11-16260</strain>
    </source>
</reference>
<dbReference type="AlphaFoldDB" id="A0A9D2APT1"/>
<evidence type="ECO:0000259" key="7">
    <source>
        <dbReference type="Pfam" id="PF12698"/>
    </source>
</evidence>
<dbReference type="GO" id="GO:0005886">
    <property type="term" value="C:plasma membrane"/>
    <property type="evidence" value="ECO:0007669"/>
    <property type="project" value="UniProtKB-SubCell"/>
</dbReference>
<dbReference type="PANTHER" id="PTHR30294:SF46">
    <property type="entry name" value="ABC TRANSPORTER PERMEASE"/>
    <property type="match status" value="1"/>
</dbReference>
<evidence type="ECO:0000256" key="4">
    <source>
        <dbReference type="ARBA" id="ARBA00022989"/>
    </source>
</evidence>
<accession>A0A9D2APT1</accession>
<dbReference type="Gene3D" id="3.40.1710.10">
    <property type="entry name" value="abc type-2 transporter like domain"/>
    <property type="match status" value="1"/>
</dbReference>
<organism evidence="8 9">
    <name type="scientific">Candidatus Barnesiella excrementipullorum</name>
    <dbReference type="NCBI Taxonomy" id="2838479"/>
    <lineage>
        <taxon>Bacteria</taxon>
        <taxon>Pseudomonadati</taxon>
        <taxon>Bacteroidota</taxon>
        <taxon>Bacteroidia</taxon>
        <taxon>Bacteroidales</taxon>
        <taxon>Barnesiellaceae</taxon>
        <taxon>Barnesiella</taxon>
    </lineage>
</organism>
<feature type="transmembrane region" description="Helical" evidence="6">
    <location>
        <begin position="314"/>
        <end position="335"/>
    </location>
</feature>
<feature type="transmembrane region" description="Helical" evidence="6">
    <location>
        <begin position="33"/>
        <end position="53"/>
    </location>
</feature>
<dbReference type="Pfam" id="PF12698">
    <property type="entry name" value="ABC2_membrane_3"/>
    <property type="match status" value="1"/>
</dbReference>
<feature type="transmembrane region" description="Helical" evidence="6">
    <location>
        <begin position="199"/>
        <end position="224"/>
    </location>
</feature>
<dbReference type="InterPro" id="IPR013525">
    <property type="entry name" value="ABC2_TM"/>
</dbReference>
<evidence type="ECO:0000256" key="1">
    <source>
        <dbReference type="ARBA" id="ARBA00004651"/>
    </source>
</evidence>
<dbReference type="InterPro" id="IPR051449">
    <property type="entry name" value="ABC-2_transporter_component"/>
</dbReference>
<evidence type="ECO:0000256" key="2">
    <source>
        <dbReference type="ARBA" id="ARBA00022475"/>
    </source>
</evidence>
<sequence length="415" mass="47044">MKITKKIWPILRRTCADIYYIWRKEYKMVFSDAGVLVFFFLLTLAYPLLYAAIYNPEVVRDVPIVVVDDNRSALSRQLVRNLDASPNVKVISYCANIAEARQMMMKTECYGILHIPQDFNTDIVRGTQGVVEFYSDMSLLINYKNFLMALTDVTMDLGGELRSAALPIGVSQSLTDIASKPIPYASITMYNPESGFASFLIPAVLVLVLQQSIILGLGMLAGGIREDNTLHLYYDGREHVHNSVLHLIVGKALCYCSLYIFNIVYLFHFIPWLFGYPQLGNQWEIYTFALPLLLSSIFLGMTLSGLVREREASFLLFVFTSVIFIFLSGIVWPRYAMPAAWQWLGALVPSTWGVEGFVQMNTTGASLQQMTRPYVALWILTAIYSVTAYATYRHWISRDMQLGNKGIMDALHDEV</sequence>
<evidence type="ECO:0000256" key="6">
    <source>
        <dbReference type="SAM" id="Phobius"/>
    </source>
</evidence>
<keyword evidence="5 6" id="KW-0472">Membrane</keyword>
<protein>
    <submittedName>
        <fullName evidence="8">ABC transporter permease</fullName>
    </submittedName>
</protein>
<evidence type="ECO:0000256" key="3">
    <source>
        <dbReference type="ARBA" id="ARBA00022692"/>
    </source>
</evidence>
<keyword evidence="4 6" id="KW-1133">Transmembrane helix</keyword>
<name>A0A9D2APT1_9BACT</name>
<dbReference type="EMBL" id="DXFB01000015">
    <property type="protein sequence ID" value="HIX44709.1"/>
    <property type="molecule type" value="Genomic_DNA"/>
</dbReference>
<dbReference type="GO" id="GO:0140359">
    <property type="term" value="F:ABC-type transporter activity"/>
    <property type="evidence" value="ECO:0007669"/>
    <property type="project" value="InterPro"/>
</dbReference>
<comment type="caution">
    <text evidence="8">The sequence shown here is derived from an EMBL/GenBank/DDBJ whole genome shotgun (WGS) entry which is preliminary data.</text>
</comment>
<evidence type="ECO:0000313" key="8">
    <source>
        <dbReference type="EMBL" id="HIX44709.1"/>
    </source>
</evidence>